<evidence type="ECO:0000256" key="4">
    <source>
        <dbReference type="ARBA" id="ARBA00023136"/>
    </source>
</evidence>
<feature type="transmembrane region" description="Helical" evidence="5">
    <location>
        <begin position="37"/>
        <end position="64"/>
    </location>
</feature>
<dbReference type="EMBL" id="OU594949">
    <property type="protein sequence ID" value="CAG9293465.1"/>
    <property type="molecule type" value="Genomic_DNA"/>
</dbReference>
<sequence length="296" mass="33939">MWPKAHTSIYRAPEELARIEALNDKDIFLPMEYIQAIWIPTVIISMIVVYVVYGLCFVLANVVLPSDSGVFRRRKLSYQMASVFGNGFLAASGLYYEFFTVSETPTLEDTISGFQEFYILSAFQFGYQLWALPVGIIHAQETTAMVVHHFAVLMVSIFSGCMTNGFRYHIPFFFGMFEISSVPLVIMNMFKENPTWIEKHPSFNHHVRVAFAVSFLWIRIVMDFSRAYVYLRDVFILYTSNDSLSYVIFMSGVFMSSLILFFLQLWWGWQIALGLCKLLLGTSKSVVTIPKGIKGI</sequence>
<proteinExistence type="predicted"/>
<feature type="transmembrane region" description="Helical" evidence="5">
    <location>
        <begin position="76"/>
        <end position="98"/>
    </location>
</feature>
<evidence type="ECO:0000256" key="3">
    <source>
        <dbReference type="ARBA" id="ARBA00022989"/>
    </source>
</evidence>
<keyword evidence="2 5" id="KW-0812">Transmembrane</keyword>
<evidence type="ECO:0000256" key="2">
    <source>
        <dbReference type="ARBA" id="ARBA00022692"/>
    </source>
</evidence>
<evidence type="ECO:0000313" key="7">
    <source>
        <dbReference type="EMBL" id="CAG9293465.1"/>
    </source>
</evidence>
<evidence type="ECO:0000256" key="5">
    <source>
        <dbReference type="SAM" id="Phobius"/>
    </source>
</evidence>
<evidence type="ECO:0000256" key="1">
    <source>
        <dbReference type="ARBA" id="ARBA00004141"/>
    </source>
</evidence>
<feature type="transmembrane region" description="Helical" evidence="5">
    <location>
        <begin position="243"/>
        <end position="267"/>
    </location>
</feature>
<organism evidence="7">
    <name type="scientific">Phaeodactylum tricornutum</name>
    <name type="common">Diatom</name>
    <dbReference type="NCBI Taxonomy" id="2850"/>
    <lineage>
        <taxon>Eukaryota</taxon>
        <taxon>Sar</taxon>
        <taxon>Stramenopiles</taxon>
        <taxon>Ochrophyta</taxon>
        <taxon>Bacillariophyta</taxon>
        <taxon>Bacillariophyceae</taxon>
        <taxon>Bacillariophycidae</taxon>
        <taxon>Naviculales</taxon>
        <taxon>Phaeodactylaceae</taxon>
        <taxon>Phaeodactylum</taxon>
    </lineage>
</organism>
<evidence type="ECO:0000259" key="6">
    <source>
        <dbReference type="Pfam" id="PF03798"/>
    </source>
</evidence>
<dbReference type="AlphaFoldDB" id="A0A8J9TZ50"/>
<comment type="subcellular location">
    <subcellularLocation>
        <location evidence="1">Membrane</location>
        <topology evidence="1">Multi-pass membrane protein</topology>
    </subcellularLocation>
</comment>
<feature type="transmembrane region" description="Helical" evidence="5">
    <location>
        <begin position="210"/>
        <end position="231"/>
    </location>
</feature>
<name>A0A8J9TZ50_PHATR</name>
<feature type="domain" description="TLC" evidence="6">
    <location>
        <begin position="114"/>
        <end position="272"/>
    </location>
</feature>
<dbReference type="InterPro" id="IPR006634">
    <property type="entry name" value="TLC-dom"/>
</dbReference>
<accession>A0A8J9TZ50</accession>
<dbReference type="Proteomes" id="UP000836788">
    <property type="component" value="Chromosome 8"/>
</dbReference>
<keyword evidence="4 5" id="KW-0472">Membrane</keyword>
<keyword evidence="3 5" id="KW-1133">Transmembrane helix</keyword>
<dbReference type="GO" id="GO:0016020">
    <property type="term" value="C:membrane"/>
    <property type="evidence" value="ECO:0007669"/>
    <property type="project" value="UniProtKB-SubCell"/>
</dbReference>
<feature type="transmembrane region" description="Helical" evidence="5">
    <location>
        <begin position="118"/>
        <end position="139"/>
    </location>
</feature>
<gene>
    <name evidence="7" type="ORF">PTTT1_LOCUS51594</name>
</gene>
<dbReference type="Pfam" id="PF03798">
    <property type="entry name" value="TRAM_LAG1_CLN8"/>
    <property type="match status" value="1"/>
</dbReference>
<feature type="transmembrane region" description="Helical" evidence="5">
    <location>
        <begin position="146"/>
        <end position="166"/>
    </location>
</feature>
<reference evidence="7" key="1">
    <citation type="submission" date="2022-02" db="EMBL/GenBank/DDBJ databases">
        <authorList>
            <person name="Giguere J D."/>
        </authorList>
    </citation>
    <scope>NUCLEOTIDE SEQUENCE</scope>
    <source>
        <strain evidence="7">CCAP 1055/1</strain>
    </source>
</reference>
<protein>
    <recommendedName>
        <fullName evidence="6">TLC domain-containing protein</fullName>
    </recommendedName>
</protein>